<dbReference type="EMBL" id="BAAAQD010000036">
    <property type="protein sequence ID" value="GAA1565796.1"/>
    <property type="molecule type" value="Genomic_DNA"/>
</dbReference>
<evidence type="ECO:0000256" key="4">
    <source>
        <dbReference type="ARBA" id="ARBA00023002"/>
    </source>
</evidence>
<evidence type="ECO:0000313" key="6">
    <source>
        <dbReference type="EMBL" id="GAA1565796.1"/>
    </source>
</evidence>
<evidence type="ECO:0000259" key="5">
    <source>
        <dbReference type="Pfam" id="PF00441"/>
    </source>
</evidence>
<dbReference type="RefSeq" id="WP_344513069.1">
    <property type="nucleotide sequence ID" value="NZ_BAAAQD010000036.1"/>
</dbReference>
<keyword evidence="2" id="KW-0285">Flavoprotein</keyword>
<organism evidence="6 7">
    <name type="scientific">Dactylosporangium maewongense</name>
    <dbReference type="NCBI Taxonomy" id="634393"/>
    <lineage>
        <taxon>Bacteria</taxon>
        <taxon>Bacillati</taxon>
        <taxon>Actinomycetota</taxon>
        <taxon>Actinomycetes</taxon>
        <taxon>Micromonosporales</taxon>
        <taxon>Micromonosporaceae</taxon>
        <taxon>Dactylosporangium</taxon>
    </lineage>
</organism>
<evidence type="ECO:0000256" key="1">
    <source>
        <dbReference type="ARBA" id="ARBA00009347"/>
    </source>
</evidence>
<dbReference type="Pfam" id="PF00441">
    <property type="entry name" value="Acyl-CoA_dh_1"/>
    <property type="match status" value="1"/>
</dbReference>
<dbReference type="Proteomes" id="UP001501470">
    <property type="component" value="Unassembled WGS sequence"/>
</dbReference>
<comment type="similarity">
    <text evidence="1">Belongs to the acyl-CoA dehydrogenase family.</text>
</comment>
<evidence type="ECO:0000313" key="7">
    <source>
        <dbReference type="Proteomes" id="UP001501470"/>
    </source>
</evidence>
<sequence>MSQLSAAERDQWRSSVAAVVARCTPGGNWDALFDLGVAELGLEDLAVAIEECGAVPAATPLLGHMFGLRALRAAPASPERDRLLAGAVSGRHRVALVPADGGRTYVLEGGAADTFVIATGPDLFVVPADARGVVRRPLPTLDPSRVLWHVEFHGAVTTPLGRDGEWKAERLRSELAALVAADSIGGARAVLRGAVDHARQRMQFGRPIGSFQAVKHRLADVSSQLDGAVAAVDHAVRRLDADAPDSALAAAVAKLAAADAYLAAAEGAIQTYGGIGFTWEHPAHIFLKRAHTNGQLAGGAALHLELVADRAGIGSIN</sequence>
<keyword evidence="3" id="KW-0274">FAD</keyword>
<dbReference type="PANTHER" id="PTHR43884">
    <property type="entry name" value="ACYL-COA DEHYDROGENASE"/>
    <property type="match status" value="1"/>
</dbReference>
<keyword evidence="7" id="KW-1185">Reference proteome</keyword>
<reference evidence="6 7" key="1">
    <citation type="journal article" date="2019" name="Int. J. Syst. Evol. Microbiol.">
        <title>The Global Catalogue of Microorganisms (GCM) 10K type strain sequencing project: providing services to taxonomists for standard genome sequencing and annotation.</title>
        <authorList>
            <consortium name="The Broad Institute Genomics Platform"/>
            <consortium name="The Broad Institute Genome Sequencing Center for Infectious Disease"/>
            <person name="Wu L."/>
            <person name="Ma J."/>
        </authorList>
    </citation>
    <scope>NUCLEOTIDE SEQUENCE [LARGE SCALE GENOMIC DNA]</scope>
    <source>
        <strain evidence="6 7">JCM 15933</strain>
    </source>
</reference>
<gene>
    <name evidence="6" type="ORF">GCM10009827_104350</name>
</gene>
<dbReference type="SUPFAM" id="SSF56645">
    <property type="entry name" value="Acyl-CoA dehydrogenase NM domain-like"/>
    <property type="match status" value="1"/>
</dbReference>
<dbReference type="InterPro" id="IPR009075">
    <property type="entry name" value="AcylCo_DH/oxidase_C"/>
</dbReference>
<dbReference type="SUPFAM" id="SSF47203">
    <property type="entry name" value="Acyl-CoA dehydrogenase C-terminal domain-like"/>
    <property type="match status" value="1"/>
</dbReference>
<evidence type="ECO:0000256" key="2">
    <source>
        <dbReference type="ARBA" id="ARBA00022630"/>
    </source>
</evidence>
<dbReference type="InterPro" id="IPR036250">
    <property type="entry name" value="AcylCo_DH-like_C"/>
</dbReference>
<dbReference type="InterPro" id="IPR009100">
    <property type="entry name" value="AcylCoA_DH/oxidase_NM_dom_sf"/>
</dbReference>
<accession>A0ABN2CWN1</accession>
<proteinExistence type="inferred from homology"/>
<protein>
    <submittedName>
        <fullName evidence="6">Acyl-CoA dehydrogenase family protein</fullName>
    </submittedName>
</protein>
<comment type="caution">
    <text evidence="6">The sequence shown here is derived from an EMBL/GenBank/DDBJ whole genome shotgun (WGS) entry which is preliminary data.</text>
</comment>
<feature type="domain" description="Acyl-CoA dehydrogenase/oxidase C-terminal" evidence="5">
    <location>
        <begin position="177"/>
        <end position="311"/>
    </location>
</feature>
<evidence type="ECO:0000256" key="3">
    <source>
        <dbReference type="ARBA" id="ARBA00022827"/>
    </source>
</evidence>
<keyword evidence="4" id="KW-0560">Oxidoreductase</keyword>
<dbReference type="PANTHER" id="PTHR43884:SF20">
    <property type="entry name" value="ACYL-COA DEHYDROGENASE FADE28"/>
    <property type="match status" value="1"/>
</dbReference>
<name>A0ABN2CWN1_9ACTN</name>
<dbReference type="Gene3D" id="1.20.140.10">
    <property type="entry name" value="Butyryl-CoA Dehydrogenase, subunit A, domain 3"/>
    <property type="match status" value="1"/>
</dbReference>